<evidence type="ECO:0000313" key="2">
    <source>
        <dbReference type="EMBL" id="PPQ83361.1"/>
    </source>
</evidence>
<dbReference type="AlphaFoldDB" id="A0A409WY21"/>
<dbReference type="Proteomes" id="UP000284706">
    <property type="component" value="Unassembled WGS sequence"/>
</dbReference>
<keyword evidence="1" id="KW-1133">Transmembrane helix</keyword>
<proteinExistence type="predicted"/>
<accession>A0A409WY21</accession>
<gene>
    <name evidence="2" type="ORF">CVT26_012687</name>
</gene>
<evidence type="ECO:0000313" key="3">
    <source>
        <dbReference type="Proteomes" id="UP000284706"/>
    </source>
</evidence>
<feature type="non-terminal residue" evidence="2">
    <location>
        <position position="112"/>
    </location>
</feature>
<keyword evidence="1" id="KW-0472">Membrane</keyword>
<keyword evidence="1" id="KW-0812">Transmembrane</keyword>
<keyword evidence="3" id="KW-1185">Reference proteome</keyword>
<name>A0A409WY21_9AGAR</name>
<evidence type="ECO:0000256" key="1">
    <source>
        <dbReference type="SAM" id="Phobius"/>
    </source>
</evidence>
<dbReference type="EMBL" id="NHYE01004630">
    <property type="protein sequence ID" value="PPQ83361.1"/>
    <property type="molecule type" value="Genomic_DNA"/>
</dbReference>
<dbReference type="InParanoid" id="A0A409WY21"/>
<sequence>MVDAAVNFLCVCVLMALIGVSVLRAVGVWYKARALMEVDVPRSTCDSRERRRGNRRTVIVEGGTFILARGDARFYGTGDSVLTGALDIVGSIEAGGRALRAISGADLVIVRG</sequence>
<reference evidence="2 3" key="1">
    <citation type="journal article" date="2018" name="Evol. Lett.">
        <title>Horizontal gene cluster transfer increased hallucinogenic mushroom diversity.</title>
        <authorList>
            <person name="Reynolds H.T."/>
            <person name="Vijayakumar V."/>
            <person name="Gluck-Thaler E."/>
            <person name="Korotkin H.B."/>
            <person name="Matheny P.B."/>
            <person name="Slot J.C."/>
        </authorList>
    </citation>
    <scope>NUCLEOTIDE SEQUENCE [LARGE SCALE GENOMIC DNA]</scope>
    <source>
        <strain evidence="2 3">SRW20</strain>
    </source>
</reference>
<organism evidence="2 3">
    <name type="scientific">Gymnopilus dilepis</name>
    <dbReference type="NCBI Taxonomy" id="231916"/>
    <lineage>
        <taxon>Eukaryota</taxon>
        <taxon>Fungi</taxon>
        <taxon>Dikarya</taxon>
        <taxon>Basidiomycota</taxon>
        <taxon>Agaricomycotina</taxon>
        <taxon>Agaricomycetes</taxon>
        <taxon>Agaricomycetidae</taxon>
        <taxon>Agaricales</taxon>
        <taxon>Agaricineae</taxon>
        <taxon>Hymenogastraceae</taxon>
        <taxon>Gymnopilus</taxon>
    </lineage>
</organism>
<comment type="caution">
    <text evidence="2">The sequence shown here is derived from an EMBL/GenBank/DDBJ whole genome shotgun (WGS) entry which is preliminary data.</text>
</comment>
<feature type="transmembrane region" description="Helical" evidence="1">
    <location>
        <begin position="6"/>
        <end position="26"/>
    </location>
</feature>
<protein>
    <submittedName>
        <fullName evidence="2">Uncharacterized protein</fullName>
    </submittedName>
</protein>